<protein>
    <submittedName>
        <fullName evidence="2">Uncharacterized protein</fullName>
    </submittedName>
</protein>
<proteinExistence type="predicted"/>
<evidence type="ECO:0000256" key="1">
    <source>
        <dbReference type="SAM" id="Coils"/>
    </source>
</evidence>
<dbReference type="Proteomes" id="UP001374579">
    <property type="component" value="Unassembled WGS sequence"/>
</dbReference>
<dbReference type="PANTHER" id="PTHR13088">
    <property type="entry name" value="FAS APOPTOTIC INHIBITORY MOLECULE FAIM"/>
    <property type="match status" value="1"/>
</dbReference>
<reference evidence="2 3" key="1">
    <citation type="submission" date="2024-02" db="EMBL/GenBank/DDBJ databases">
        <title>Chromosome-scale genome assembly of the rough periwinkle Littorina saxatilis.</title>
        <authorList>
            <person name="De Jode A."/>
            <person name="Faria R."/>
            <person name="Formenti G."/>
            <person name="Sims Y."/>
            <person name="Smith T.P."/>
            <person name="Tracey A."/>
            <person name="Wood J.M.D."/>
            <person name="Zagrodzka Z.B."/>
            <person name="Johannesson K."/>
            <person name="Butlin R.K."/>
            <person name="Leder E.H."/>
        </authorList>
    </citation>
    <scope>NUCLEOTIDE SEQUENCE [LARGE SCALE GENOMIC DNA]</scope>
    <source>
        <strain evidence="2">Snail1</strain>
        <tissue evidence="2">Muscle</tissue>
    </source>
</reference>
<dbReference type="Pfam" id="PF06905">
    <property type="entry name" value="FAIM1"/>
    <property type="match status" value="1"/>
</dbReference>
<gene>
    <name evidence="2" type="ORF">V1264_010741</name>
</gene>
<dbReference type="GO" id="GO:1902042">
    <property type="term" value="P:negative regulation of extrinsic apoptotic signaling pathway via death domain receptors"/>
    <property type="evidence" value="ECO:0007669"/>
    <property type="project" value="TreeGrafter"/>
</dbReference>
<name>A0AAN9G0N2_9CAEN</name>
<feature type="coiled-coil region" evidence="1">
    <location>
        <begin position="12"/>
        <end position="41"/>
    </location>
</feature>
<dbReference type="PANTHER" id="PTHR13088:SF3">
    <property type="entry name" value="FAS APOPTOTIC INHIBITORY MOLECULE 1"/>
    <property type="match status" value="1"/>
</dbReference>
<evidence type="ECO:0000313" key="3">
    <source>
        <dbReference type="Proteomes" id="UP001374579"/>
    </source>
</evidence>
<comment type="caution">
    <text evidence="2">The sequence shown here is derived from an EMBL/GenBank/DDBJ whole genome shotgun (WGS) entry which is preliminary data.</text>
</comment>
<dbReference type="EMBL" id="JBAMIC010000024">
    <property type="protein sequence ID" value="KAK7091023.1"/>
    <property type="molecule type" value="Genomic_DNA"/>
</dbReference>
<sequence length="130" mass="14354">MSVILTACRNSRQRAIERALKKKAEKKKEKRQAKLAGLIDQLGVPDDTSSLKVWTFLLNGKPNSVVFHLDTLDVSNNGDDVETQSEFTESGSKTNFWLGQHHAQIVTQAGASRRDGLVHTLTIDGNVVPE</sequence>
<organism evidence="2 3">
    <name type="scientific">Littorina saxatilis</name>
    <dbReference type="NCBI Taxonomy" id="31220"/>
    <lineage>
        <taxon>Eukaryota</taxon>
        <taxon>Metazoa</taxon>
        <taxon>Spiralia</taxon>
        <taxon>Lophotrochozoa</taxon>
        <taxon>Mollusca</taxon>
        <taxon>Gastropoda</taxon>
        <taxon>Caenogastropoda</taxon>
        <taxon>Littorinimorpha</taxon>
        <taxon>Littorinoidea</taxon>
        <taxon>Littorinidae</taxon>
        <taxon>Littorina</taxon>
    </lineage>
</organism>
<dbReference type="AlphaFoldDB" id="A0AAN9G0N2"/>
<evidence type="ECO:0000313" key="2">
    <source>
        <dbReference type="EMBL" id="KAK7091023.1"/>
    </source>
</evidence>
<dbReference type="InterPro" id="IPR038513">
    <property type="entry name" value="FAIM1_dom_sf"/>
</dbReference>
<dbReference type="Gene3D" id="2.40.128.180">
    <property type="match status" value="1"/>
</dbReference>
<accession>A0AAN9G0N2</accession>
<keyword evidence="1" id="KW-0175">Coiled coil</keyword>
<dbReference type="InterPro" id="IPR010695">
    <property type="entry name" value="FAIM1"/>
</dbReference>
<keyword evidence="3" id="KW-1185">Reference proteome</keyword>